<sequence length="62" mass="6554">MSTTASTAPRPTPETPLYPYGTMLADAEGYLYDTDGTAVTLKGRHVTTTELDIAADDCESGL</sequence>
<name>R4Z0I0_9ACTN</name>
<dbReference type="HOGENOM" id="CLU_203063_0_0_11"/>
<evidence type="ECO:0000313" key="2">
    <source>
        <dbReference type="Proteomes" id="UP000018291"/>
    </source>
</evidence>
<keyword evidence="2" id="KW-1185">Reference proteome</keyword>
<accession>R4Z0I0</accession>
<dbReference type="EMBL" id="CANL01000029">
    <property type="protein sequence ID" value="CCM64180.1"/>
    <property type="molecule type" value="Genomic_DNA"/>
</dbReference>
<reference evidence="1 2" key="1">
    <citation type="journal article" date="2013" name="ISME J.">
        <title>Metabolic model for the filamentous 'Candidatus Microthrix parvicella' based on genomic and metagenomic analyses.</title>
        <authorList>
            <person name="Jon McIlroy S."/>
            <person name="Kristiansen R."/>
            <person name="Albertsen M."/>
            <person name="Michael Karst S."/>
            <person name="Rossetti S."/>
            <person name="Lund Nielsen J."/>
            <person name="Tandoi V."/>
            <person name="James Seviour R."/>
            <person name="Nielsen P.H."/>
        </authorList>
    </citation>
    <scope>NUCLEOTIDE SEQUENCE [LARGE SCALE GENOMIC DNA]</scope>
    <source>
        <strain evidence="1 2">RN1</strain>
    </source>
</reference>
<gene>
    <name evidence="1" type="ORF">BN381_350040</name>
</gene>
<dbReference type="STRING" id="1229780.BN381_350040"/>
<evidence type="ECO:0000313" key="1">
    <source>
        <dbReference type="EMBL" id="CCM64180.1"/>
    </source>
</evidence>
<dbReference type="Proteomes" id="UP000018291">
    <property type="component" value="Unassembled WGS sequence"/>
</dbReference>
<dbReference type="RefSeq" id="WP_012227881.1">
    <property type="nucleotide sequence ID" value="NZ_HG422565.1"/>
</dbReference>
<comment type="caution">
    <text evidence="1">The sequence shown here is derived from an EMBL/GenBank/DDBJ whole genome shotgun (WGS) entry which is preliminary data.</text>
</comment>
<proteinExistence type="predicted"/>
<organism evidence="1 2">
    <name type="scientific">Candidatus Neomicrothrix parvicella RN1</name>
    <dbReference type="NCBI Taxonomy" id="1229780"/>
    <lineage>
        <taxon>Bacteria</taxon>
        <taxon>Bacillati</taxon>
        <taxon>Actinomycetota</taxon>
        <taxon>Acidimicrobiia</taxon>
        <taxon>Acidimicrobiales</taxon>
        <taxon>Microthrixaceae</taxon>
        <taxon>Candidatus Neomicrothrix</taxon>
    </lineage>
</organism>
<protein>
    <submittedName>
        <fullName evidence="1">Uncharacterized protein</fullName>
    </submittedName>
</protein>
<dbReference type="AlphaFoldDB" id="R4Z0I0"/>